<dbReference type="PANTHER" id="PTHR47791">
    <property type="entry name" value="MEIOTICALLY UP-REGULATED GENE 191 PROTEIN"/>
    <property type="match status" value="1"/>
</dbReference>
<sequence>MAGDGVELQVLFYDDEGWWGIAWLAVYNLTENPDYLNLAISIYNDIQGGVDMPCGGLWWDKSKGYIASIANELYIALAAGLANHVSSDQAQSYLDAATIGWDWFTNIGVVGDDWLVVDGVDTSSCEPTGAKWSYNQIAAVELAQATGNSSYLDYAGNISNATTAINGTFPDANGVIKDCTGGCDIQSDMFKGSLFRGLRQLQLADPHDNWKNFIETNAQSLWNYALKVTNGGECNTGMMF</sequence>
<dbReference type="Pfam" id="PF03663">
    <property type="entry name" value="Glyco_hydro_76"/>
    <property type="match status" value="1"/>
</dbReference>
<dbReference type="InterPro" id="IPR053169">
    <property type="entry name" value="MUG_Protein"/>
</dbReference>
<dbReference type="RefSeq" id="XP_002483553.1">
    <property type="nucleotide sequence ID" value="XM_002483508.1"/>
</dbReference>
<accession>B8MGT8</accession>
<dbReference type="Gene3D" id="1.50.10.20">
    <property type="match status" value="1"/>
</dbReference>
<protein>
    <recommendedName>
        <fullName evidence="3">Glycoside hydrolase family 76 protein</fullName>
    </recommendedName>
</protein>
<dbReference type="GeneID" id="8099214"/>
<name>B8MGT8_TALSN</name>
<dbReference type="InParanoid" id="B8MGT8"/>
<evidence type="ECO:0008006" key="3">
    <source>
        <dbReference type="Google" id="ProtNLM"/>
    </source>
</evidence>
<dbReference type="HOGENOM" id="CLU_028686_0_0_1"/>
<dbReference type="OrthoDB" id="9984024at2759"/>
<proteinExistence type="predicted"/>
<keyword evidence="2" id="KW-1185">Reference proteome</keyword>
<dbReference type="InterPro" id="IPR008928">
    <property type="entry name" value="6-hairpin_glycosidase_sf"/>
</dbReference>
<gene>
    <name evidence="1" type="ORF">TSTA_014150</name>
</gene>
<dbReference type="PhylomeDB" id="B8MGT8"/>
<dbReference type="PANTHER" id="PTHR47791:SF1">
    <property type="entry name" value="ENDO MANNANASE, GH76 FAMILY (EUROFUNG)"/>
    <property type="match status" value="1"/>
</dbReference>
<dbReference type="VEuPathDB" id="FungiDB:TSTA_014150"/>
<dbReference type="EMBL" id="EQ962656">
    <property type="protein sequence ID" value="EED16319.1"/>
    <property type="molecule type" value="Genomic_DNA"/>
</dbReference>
<dbReference type="eggNOG" id="ENOG502S9QC">
    <property type="taxonomic scope" value="Eukaryota"/>
</dbReference>
<evidence type="ECO:0000313" key="1">
    <source>
        <dbReference type="EMBL" id="EED16319.1"/>
    </source>
</evidence>
<organism evidence="1 2">
    <name type="scientific">Talaromyces stipitatus (strain ATCC 10500 / CBS 375.48 / QM 6759 / NRRL 1006)</name>
    <name type="common">Penicillium stipitatum</name>
    <dbReference type="NCBI Taxonomy" id="441959"/>
    <lineage>
        <taxon>Eukaryota</taxon>
        <taxon>Fungi</taxon>
        <taxon>Dikarya</taxon>
        <taxon>Ascomycota</taxon>
        <taxon>Pezizomycotina</taxon>
        <taxon>Eurotiomycetes</taxon>
        <taxon>Eurotiomycetidae</taxon>
        <taxon>Eurotiales</taxon>
        <taxon>Trichocomaceae</taxon>
        <taxon>Talaromyces</taxon>
        <taxon>Talaromyces sect. Talaromyces</taxon>
    </lineage>
</organism>
<dbReference type="STRING" id="441959.B8MGT8"/>
<reference evidence="2" key="1">
    <citation type="journal article" date="2015" name="Genome Announc.">
        <title>Genome sequence of the AIDS-associated pathogen Penicillium marneffei (ATCC18224) and its near taxonomic relative Talaromyces stipitatus (ATCC10500).</title>
        <authorList>
            <person name="Nierman W.C."/>
            <person name="Fedorova-Abrams N.D."/>
            <person name="Andrianopoulos A."/>
        </authorList>
    </citation>
    <scope>NUCLEOTIDE SEQUENCE [LARGE SCALE GENOMIC DNA]</scope>
    <source>
        <strain evidence="2">ATCC 10500 / CBS 375.48 / QM 6759 / NRRL 1006</strain>
    </source>
</reference>
<dbReference type="SUPFAM" id="SSF48208">
    <property type="entry name" value="Six-hairpin glycosidases"/>
    <property type="match status" value="1"/>
</dbReference>
<dbReference type="Proteomes" id="UP000001745">
    <property type="component" value="Unassembled WGS sequence"/>
</dbReference>
<dbReference type="GO" id="GO:0005975">
    <property type="term" value="P:carbohydrate metabolic process"/>
    <property type="evidence" value="ECO:0007669"/>
    <property type="project" value="InterPro"/>
</dbReference>
<dbReference type="InterPro" id="IPR005198">
    <property type="entry name" value="Glyco_hydro_76"/>
</dbReference>
<dbReference type="AlphaFoldDB" id="B8MGT8"/>
<evidence type="ECO:0000313" key="2">
    <source>
        <dbReference type="Proteomes" id="UP000001745"/>
    </source>
</evidence>